<comment type="caution">
    <text evidence="1">The sequence shown here is derived from an EMBL/GenBank/DDBJ whole genome shotgun (WGS) entry which is preliminary data.</text>
</comment>
<dbReference type="Proteomes" id="UP000299102">
    <property type="component" value="Unassembled WGS sequence"/>
</dbReference>
<dbReference type="PROSITE" id="PS51257">
    <property type="entry name" value="PROKAR_LIPOPROTEIN"/>
    <property type="match status" value="1"/>
</dbReference>
<keyword evidence="2" id="KW-1185">Reference proteome</keyword>
<reference evidence="1 2" key="1">
    <citation type="journal article" date="2019" name="Commun. Biol.">
        <title>The bagworm genome reveals a unique fibroin gene that provides high tensile strength.</title>
        <authorList>
            <person name="Kono N."/>
            <person name="Nakamura H."/>
            <person name="Ohtoshi R."/>
            <person name="Tomita M."/>
            <person name="Numata K."/>
            <person name="Arakawa K."/>
        </authorList>
    </citation>
    <scope>NUCLEOTIDE SEQUENCE [LARGE SCALE GENOMIC DNA]</scope>
</reference>
<sequence>MRFELNKDVLRDCAFGALCNSLSSITLTSCRRTPRAQFPAAYAKVRSEMIYRQRSASASVVDLSREGNLLDKQKKVFLFPTPRNNNLPEFTLNNENAGKANLKKKWLRASTTRLGAVTRHASSRHDRTKFLVINLAEYPPSRQRPVPGSQRPCAGGSPRCPFLY</sequence>
<evidence type="ECO:0000313" key="2">
    <source>
        <dbReference type="Proteomes" id="UP000299102"/>
    </source>
</evidence>
<evidence type="ECO:0000313" key="1">
    <source>
        <dbReference type="EMBL" id="GBP62832.1"/>
    </source>
</evidence>
<dbReference type="AlphaFoldDB" id="A0A4C1XIM8"/>
<dbReference type="EMBL" id="BGZK01000851">
    <property type="protein sequence ID" value="GBP62832.1"/>
    <property type="molecule type" value="Genomic_DNA"/>
</dbReference>
<organism evidence="1 2">
    <name type="scientific">Eumeta variegata</name>
    <name type="common">Bagworm moth</name>
    <name type="synonym">Eumeta japonica</name>
    <dbReference type="NCBI Taxonomy" id="151549"/>
    <lineage>
        <taxon>Eukaryota</taxon>
        <taxon>Metazoa</taxon>
        <taxon>Ecdysozoa</taxon>
        <taxon>Arthropoda</taxon>
        <taxon>Hexapoda</taxon>
        <taxon>Insecta</taxon>
        <taxon>Pterygota</taxon>
        <taxon>Neoptera</taxon>
        <taxon>Endopterygota</taxon>
        <taxon>Lepidoptera</taxon>
        <taxon>Glossata</taxon>
        <taxon>Ditrysia</taxon>
        <taxon>Tineoidea</taxon>
        <taxon>Psychidae</taxon>
        <taxon>Oiketicinae</taxon>
        <taxon>Eumeta</taxon>
    </lineage>
</organism>
<protein>
    <submittedName>
        <fullName evidence="1">Uncharacterized protein</fullName>
    </submittedName>
</protein>
<gene>
    <name evidence="1" type="ORF">EVAR_44687_1</name>
</gene>
<proteinExistence type="predicted"/>
<accession>A0A4C1XIM8</accession>
<name>A0A4C1XIM8_EUMVA</name>